<reference evidence="1 2" key="1">
    <citation type="journal article" date="2016" name="Nat. Commun.">
        <title>Thousands of microbial genomes shed light on interconnected biogeochemical processes in an aquifer system.</title>
        <authorList>
            <person name="Anantharaman K."/>
            <person name="Brown C.T."/>
            <person name="Hug L.A."/>
            <person name="Sharon I."/>
            <person name="Castelle C.J."/>
            <person name="Probst A.J."/>
            <person name="Thomas B.C."/>
            <person name="Singh A."/>
            <person name="Wilkins M.J."/>
            <person name="Karaoz U."/>
            <person name="Brodie E.L."/>
            <person name="Williams K.H."/>
            <person name="Hubbard S.S."/>
            <person name="Banfield J.F."/>
        </authorList>
    </citation>
    <scope>NUCLEOTIDE SEQUENCE [LARGE SCALE GENOMIC DNA]</scope>
</reference>
<accession>A0A1F6MCJ2</accession>
<dbReference type="Gene3D" id="3.40.50.1820">
    <property type="entry name" value="alpha/beta hydrolase"/>
    <property type="match status" value="1"/>
</dbReference>
<dbReference type="InterPro" id="IPR029058">
    <property type="entry name" value="AB_hydrolase_fold"/>
</dbReference>
<gene>
    <name evidence="1" type="ORF">A2754_04130</name>
</gene>
<protein>
    <recommendedName>
        <fullName evidence="3">Peptidase S33 tripeptidyl aminopeptidase-like C-terminal domain-containing protein</fullName>
    </recommendedName>
</protein>
<dbReference type="AlphaFoldDB" id="A0A1F6MCJ2"/>
<evidence type="ECO:0000313" key="2">
    <source>
        <dbReference type="Proteomes" id="UP000177953"/>
    </source>
</evidence>
<proteinExistence type="predicted"/>
<dbReference type="PANTHER" id="PTHR43798">
    <property type="entry name" value="MONOACYLGLYCEROL LIPASE"/>
    <property type="match status" value="1"/>
</dbReference>
<dbReference type="EMBL" id="MFPU01000052">
    <property type="protein sequence ID" value="OGH69334.1"/>
    <property type="molecule type" value="Genomic_DNA"/>
</dbReference>
<name>A0A1F6MCJ2_9BACT</name>
<dbReference type="PANTHER" id="PTHR43798:SF33">
    <property type="entry name" value="HYDROLASE, PUTATIVE (AFU_ORTHOLOGUE AFUA_2G14860)-RELATED"/>
    <property type="match status" value="1"/>
</dbReference>
<dbReference type="GO" id="GO:0016020">
    <property type="term" value="C:membrane"/>
    <property type="evidence" value="ECO:0007669"/>
    <property type="project" value="TreeGrafter"/>
</dbReference>
<evidence type="ECO:0000313" key="1">
    <source>
        <dbReference type="EMBL" id="OGH69334.1"/>
    </source>
</evidence>
<evidence type="ECO:0008006" key="3">
    <source>
        <dbReference type="Google" id="ProtNLM"/>
    </source>
</evidence>
<sequence length="88" mass="9588">MYWGIATDQVGSSLFDVAPKVKQPLLLIWGDEDTTPGMGPGIKRVCALATHCEFLVFHGAGHSVAMEYPEKFNQAIGEFLARPADKLP</sequence>
<dbReference type="Proteomes" id="UP000177953">
    <property type="component" value="Unassembled WGS sequence"/>
</dbReference>
<comment type="caution">
    <text evidence="1">The sequence shown here is derived from an EMBL/GenBank/DDBJ whole genome shotgun (WGS) entry which is preliminary data.</text>
</comment>
<dbReference type="InterPro" id="IPR050266">
    <property type="entry name" value="AB_hydrolase_sf"/>
</dbReference>
<dbReference type="SUPFAM" id="SSF53474">
    <property type="entry name" value="alpha/beta-Hydrolases"/>
    <property type="match status" value="1"/>
</dbReference>
<organism evidence="1 2">
    <name type="scientific">Candidatus Magasanikbacteria bacterium RIFCSPHIGHO2_01_FULL_47_8</name>
    <dbReference type="NCBI Taxonomy" id="1798673"/>
    <lineage>
        <taxon>Bacteria</taxon>
        <taxon>Candidatus Magasanikiibacteriota</taxon>
    </lineage>
</organism>